<keyword evidence="2" id="KW-1185">Reference proteome</keyword>
<protein>
    <submittedName>
        <fullName evidence="1">Uncharacterized protein</fullName>
    </submittedName>
</protein>
<evidence type="ECO:0000313" key="2">
    <source>
        <dbReference type="Proteomes" id="UP000785679"/>
    </source>
</evidence>
<organism evidence="1 2">
    <name type="scientific">Halteria grandinella</name>
    <dbReference type="NCBI Taxonomy" id="5974"/>
    <lineage>
        <taxon>Eukaryota</taxon>
        <taxon>Sar</taxon>
        <taxon>Alveolata</taxon>
        <taxon>Ciliophora</taxon>
        <taxon>Intramacronucleata</taxon>
        <taxon>Spirotrichea</taxon>
        <taxon>Stichotrichia</taxon>
        <taxon>Sporadotrichida</taxon>
        <taxon>Halteriidae</taxon>
        <taxon>Halteria</taxon>
    </lineage>
</organism>
<dbReference type="AlphaFoldDB" id="A0A8J8NMG7"/>
<dbReference type="EMBL" id="RRYP01011030">
    <property type="protein sequence ID" value="TNV78008.1"/>
    <property type="molecule type" value="Genomic_DNA"/>
</dbReference>
<evidence type="ECO:0000313" key="1">
    <source>
        <dbReference type="EMBL" id="TNV78008.1"/>
    </source>
</evidence>
<name>A0A8J8NMG7_HALGN</name>
<reference evidence="1" key="1">
    <citation type="submission" date="2019-06" db="EMBL/GenBank/DDBJ databases">
        <authorList>
            <person name="Zheng W."/>
        </authorList>
    </citation>
    <scope>NUCLEOTIDE SEQUENCE</scope>
    <source>
        <strain evidence="1">QDHG01</strain>
    </source>
</reference>
<dbReference type="Proteomes" id="UP000785679">
    <property type="component" value="Unassembled WGS sequence"/>
</dbReference>
<accession>A0A8J8NMG7</accession>
<gene>
    <name evidence="1" type="ORF">FGO68_gene11779</name>
</gene>
<proteinExistence type="predicted"/>
<sequence length="115" mass="13077">MLSSIVHHKLFHIRIDTMGTEVAADALVEGQDCYTGECRAYRQEGFVLEVGLGLGLHYQTLFYVLVYFRVPQYSFFTGKGVRVYGVHCLLVLEGLGEREMLADKRLEGSGQRWDD</sequence>
<comment type="caution">
    <text evidence="1">The sequence shown here is derived from an EMBL/GenBank/DDBJ whole genome shotgun (WGS) entry which is preliminary data.</text>
</comment>